<feature type="transmembrane region" description="Helical" evidence="9">
    <location>
        <begin position="130"/>
        <end position="148"/>
    </location>
</feature>
<comment type="subunit">
    <text evidence="9">The complex comprises the extracytoplasmic solute receptor protein and the two transmembrane proteins.</text>
</comment>
<evidence type="ECO:0000256" key="1">
    <source>
        <dbReference type="ARBA" id="ARBA00004429"/>
    </source>
</evidence>
<accession>A0ABW4JTW2</accession>
<gene>
    <name evidence="11" type="ORF">ACFSC7_08535</name>
</gene>
<protein>
    <recommendedName>
        <fullName evidence="9">TRAP transporter small permease protein</fullName>
    </recommendedName>
</protein>
<evidence type="ECO:0000259" key="10">
    <source>
        <dbReference type="Pfam" id="PF04290"/>
    </source>
</evidence>
<comment type="caution">
    <text evidence="11">The sequence shown here is derived from an EMBL/GenBank/DDBJ whole genome shotgun (WGS) entry which is preliminary data.</text>
</comment>
<keyword evidence="6 9" id="KW-1133">Transmembrane helix</keyword>
<evidence type="ECO:0000256" key="8">
    <source>
        <dbReference type="ARBA" id="ARBA00038436"/>
    </source>
</evidence>
<organism evidence="11 12">
    <name type="scientific">Roseibium aestuarii</name>
    <dbReference type="NCBI Taxonomy" id="2600299"/>
    <lineage>
        <taxon>Bacteria</taxon>
        <taxon>Pseudomonadati</taxon>
        <taxon>Pseudomonadota</taxon>
        <taxon>Alphaproteobacteria</taxon>
        <taxon>Hyphomicrobiales</taxon>
        <taxon>Stappiaceae</taxon>
        <taxon>Roseibium</taxon>
    </lineage>
</organism>
<dbReference type="RefSeq" id="WP_149890713.1">
    <property type="nucleotide sequence ID" value="NZ_JBHUFA010000001.1"/>
</dbReference>
<dbReference type="Proteomes" id="UP001597327">
    <property type="component" value="Unassembled WGS sequence"/>
</dbReference>
<keyword evidence="4 9" id="KW-0997">Cell inner membrane</keyword>
<evidence type="ECO:0000256" key="2">
    <source>
        <dbReference type="ARBA" id="ARBA00022448"/>
    </source>
</evidence>
<keyword evidence="7 9" id="KW-0472">Membrane</keyword>
<comment type="function">
    <text evidence="9">Part of the tripartite ATP-independent periplasmic (TRAP) transport system.</text>
</comment>
<evidence type="ECO:0000256" key="9">
    <source>
        <dbReference type="RuleBase" id="RU369079"/>
    </source>
</evidence>
<keyword evidence="12" id="KW-1185">Reference proteome</keyword>
<dbReference type="InterPro" id="IPR007387">
    <property type="entry name" value="TRAP_DctQ"/>
</dbReference>
<evidence type="ECO:0000313" key="11">
    <source>
        <dbReference type="EMBL" id="MFD1695562.1"/>
    </source>
</evidence>
<evidence type="ECO:0000256" key="4">
    <source>
        <dbReference type="ARBA" id="ARBA00022519"/>
    </source>
</evidence>
<evidence type="ECO:0000313" key="12">
    <source>
        <dbReference type="Proteomes" id="UP001597327"/>
    </source>
</evidence>
<dbReference type="Pfam" id="PF04290">
    <property type="entry name" value="DctQ"/>
    <property type="match status" value="1"/>
</dbReference>
<dbReference type="EMBL" id="JBHUFA010000001">
    <property type="protein sequence ID" value="MFD1695562.1"/>
    <property type="molecule type" value="Genomic_DNA"/>
</dbReference>
<sequence length="173" mass="18993">MLRRLERLLLDLSVCAIAGLCLLITVSVLLRALFNSGIPDTVIMVRELMVASILLPLAAATTARSHIGVEFLAKMMPLRVQAGLVIFGSFVGLFALCPLIYAGWRELAHTYSSGSFFFGQFSLPKWPGRLIFLIGLCACWLRLLSFVISDLRLLVSGEDIRELADPKPAIGDE</sequence>
<comment type="similarity">
    <text evidence="8 9">Belongs to the TRAP transporter small permease family.</text>
</comment>
<reference evidence="12" key="1">
    <citation type="journal article" date="2019" name="Int. J. Syst. Evol. Microbiol.">
        <title>The Global Catalogue of Microorganisms (GCM) 10K type strain sequencing project: providing services to taxonomists for standard genome sequencing and annotation.</title>
        <authorList>
            <consortium name="The Broad Institute Genomics Platform"/>
            <consortium name="The Broad Institute Genome Sequencing Center for Infectious Disease"/>
            <person name="Wu L."/>
            <person name="Ma J."/>
        </authorList>
    </citation>
    <scope>NUCLEOTIDE SEQUENCE [LARGE SCALE GENOMIC DNA]</scope>
    <source>
        <strain evidence="12">JCM 3369</strain>
    </source>
</reference>
<dbReference type="InterPro" id="IPR055348">
    <property type="entry name" value="DctQ"/>
</dbReference>
<dbReference type="PANTHER" id="PTHR35011">
    <property type="entry name" value="2,3-DIKETO-L-GULONATE TRAP TRANSPORTER SMALL PERMEASE PROTEIN YIAM"/>
    <property type="match status" value="1"/>
</dbReference>
<feature type="transmembrane region" description="Helical" evidence="9">
    <location>
        <begin position="84"/>
        <end position="104"/>
    </location>
</feature>
<comment type="subcellular location">
    <subcellularLocation>
        <location evidence="1 9">Cell inner membrane</location>
        <topology evidence="1 9">Multi-pass membrane protein</topology>
    </subcellularLocation>
</comment>
<name>A0ABW4JTW2_9HYPH</name>
<keyword evidence="3" id="KW-1003">Cell membrane</keyword>
<feature type="domain" description="Tripartite ATP-independent periplasmic transporters DctQ component" evidence="10">
    <location>
        <begin position="20"/>
        <end position="152"/>
    </location>
</feature>
<keyword evidence="5 9" id="KW-0812">Transmembrane</keyword>
<proteinExistence type="inferred from homology"/>
<feature type="transmembrane region" description="Helical" evidence="9">
    <location>
        <begin position="12"/>
        <end position="30"/>
    </location>
</feature>
<feature type="transmembrane region" description="Helical" evidence="9">
    <location>
        <begin position="42"/>
        <end position="63"/>
    </location>
</feature>
<keyword evidence="2 9" id="KW-0813">Transport</keyword>
<evidence type="ECO:0000256" key="7">
    <source>
        <dbReference type="ARBA" id="ARBA00023136"/>
    </source>
</evidence>
<dbReference type="PANTHER" id="PTHR35011:SF2">
    <property type="entry name" value="2,3-DIKETO-L-GULONATE TRAP TRANSPORTER SMALL PERMEASE PROTEIN YIAM"/>
    <property type="match status" value="1"/>
</dbReference>
<evidence type="ECO:0000256" key="5">
    <source>
        <dbReference type="ARBA" id="ARBA00022692"/>
    </source>
</evidence>
<evidence type="ECO:0000256" key="3">
    <source>
        <dbReference type="ARBA" id="ARBA00022475"/>
    </source>
</evidence>
<evidence type="ECO:0000256" key="6">
    <source>
        <dbReference type="ARBA" id="ARBA00022989"/>
    </source>
</evidence>